<organism evidence="4 5">
    <name type="scientific">Micromonas commoda (strain RCC299 / NOUM17 / CCMP2709)</name>
    <name type="common">Picoplanktonic green alga</name>
    <dbReference type="NCBI Taxonomy" id="296587"/>
    <lineage>
        <taxon>Eukaryota</taxon>
        <taxon>Viridiplantae</taxon>
        <taxon>Chlorophyta</taxon>
        <taxon>Mamiellophyceae</taxon>
        <taxon>Mamiellales</taxon>
        <taxon>Mamiellaceae</taxon>
        <taxon>Micromonas</taxon>
    </lineage>
</organism>
<keyword evidence="1 2" id="KW-0597">Phosphoprotein</keyword>
<dbReference type="AlphaFoldDB" id="C1FIK4"/>
<dbReference type="eggNOG" id="KOG0519">
    <property type="taxonomic scope" value="Eukaryota"/>
</dbReference>
<dbReference type="PROSITE" id="PS50110">
    <property type="entry name" value="RESPONSE_REGULATORY"/>
    <property type="match status" value="1"/>
</dbReference>
<dbReference type="InterPro" id="IPR001789">
    <property type="entry name" value="Sig_transdc_resp-reg_receiver"/>
</dbReference>
<dbReference type="Proteomes" id="UP000002009">
    <property type="component" value="Chromosome 12"/>
</dbReference>
<dbReference type="STRING" id="296587.C1FIK4"/>
<reference evidence="4 5" key="1">
    <citation type="journal article" date="2009" name="Science">
        <title>Green evolution and dynamic adaptations revealed by genomes of the marine picoeukaryotes Micromonas.</title>
        <authorList>
            <person name="Worden A.Z."/>
            <person name="Lee J.H."/>
            <person name="Mock T."/>
            <person name="Rouze P."/>
            <person name="Simmons M.P."/>
            <person name="Aerts A.L."/>
            <person name="Allen A.E."/>
            <person name="Cuvelier M.L."/>
            <person name="Derelle E."/>
            <person name="Everett M.V."/>
            <person name="Foulon E."/>
            <person name="Grimwood J."/>
            <person name="Gundlach H."/>
            <person name="Henrissat B."/>
            <person name="Napoli C."/>
            <person name="McDonald S.M."/>
            <person name="Parker M.S."/>
            <person name="Rombauts S."/>
            <person name="Salamov A."/>
            <person name="Von Dassow P."/>
            <person name="Badger J.H."/>
            <person name="Coutinho P.M."/>
            <person name="Demir E."/>
            <person name="Dubchak I."/>
            <person name="Gentemann C."/>
            <person name="Eikrem W."/>
            <person name="Gready J.E."/>
            <person name="John U."/>
            <person name="Lanier W."/>
            <person name="Lindquist E.A."/>
            <person name="Lucas S."/>
            <person name="Mayer K.F."/>
            <person name="Moreau H."/>
            <person name="Not F."/>
            <person name="Otillar R."/>
            <person name="Panaud O."/>
            <person name="Pangilinan J."/>
            <person name="Paulsen I."/>
            <person name="Piegu B."/>
            <person name="Poliakov A."/>
            <person name="Robbens S."/>
            <person name="Schmutz J."/>
            <person name="Toulza E."/>
            <person name="Wyss T."/>
            <person name="Zelensky A."/>
            <person name="Zhou K."/>
            <person name="Armbrust E.V."/>
            <person name="Bhattacharya D."/>
            <person name="Goodenough U.W."/>
            <person name="Van de Peer Y."/>
            <person name="Grigoriev I.V."/>
        </authorList>
    </citation>
    <scope>NUCLEOTIDE SEQUENCE [LARGE SCALE GENOMIC DNA]</scope>
    <source>
        <strain evidence="5">RCC299 / NOUM17</strain>
    </source>
</reference>
<evidence type="ECO:0000313" key="5">
    <source>
        <dbReference type="Proteomes" id="UP000002009"/>
    </source>
</evidence>
<feature type="modified residue" description="4-aspartylphosphate" evidence="2">
    <location>
        <position position="143"/>
    </location>
</feature>
<gene>
    <name evidence="4" type="ORF">MICPUN_52624</name>
</gene>
<dbReference type="InParanoid" id="C1FIK4"/>
<dbReference type="PANTHER" id="PTHR45339">
    <property type="entry name" value="HYBRID SIGNAL TRANSDUCTION HISTIDINE KINASE J"/>
    <property type="match status" value="1"/>
</dbReference>
<dbReference type="SMART" id="SM00448">
    <property type="entry name" value="REC"/>
    <property type="match status" value="1"/>
</dbReference>
<accession>C1FIK4</accession>
<evidence type="ECO:0000259" key="3">
    <source>
        <dbReference type="PROSITE" id="PS50110"/>
    </source>
</evidence>
<dbReference type="GeneID" id="8248070"/>
<dbReference type="GO" id="GO:0000160">
    <property type="term" value="P:phosphorelay signal transduction system"/>
    <property type="evidence" value="ECO:0007669"/>
    <property type="project" value="InterPro"/>
</dbReference>
<name>C1FIK4_MICCC</name>
<keyword evidence="5" id="KW-1185">Reference proteome</keyword>
<dbReference type="RefSeq" id="XP_002509185.1">
    <property type="nucleotide sequence ID" value="XM_002509139.1"/>
</dbReference>
<protein>
    <recommendedName>
        <fullName evidence="3">Response regulatory domain-containing protein</fullName>
    </recommendedName>
</protein>
<evidence type="ECO:0000256" key="2">
    <source>
        <dbReference type="PROSITE-ProRule" id="PRU00169"/>
    </source>
</evidence>
<dbReference type="SUPFAM" id="SSF52172">
    <property type="entry name" value="CheY-like"/>
    <property type="match status" value="1"/>
</dbReference>
<evidence type="ECO:0000313" key="4">
    <source>
        <dbReference type="EMBL" id="ACO70443.1"/>
    </source>
</evidence>
<dbReference type="EMBL" id="CP001577">
    <property type="protein sequence ID" value="ACO70443.1"/>
    <property type="molecule type" value="Genomic_DNA"/>
</dbReference>
<feature type="domain" description="Response regulatory" evidence="3">
    <location>
        <begin position="88"/>
        <end position="215"/>
    </location>
</feature>
<dbReference type="CDD" id="cd17546">
    <property type="entry name" value="REC_hyHK_CKI1_RcsC-like"/>
    <property type="match status" value="1"/>
</dbReference>
<evidence type="ECO:0000256" key="1">
    <source>
        <dbReference type="ARBA" id="ARBA00022553"/>
    </source>
</evidence>
<dbReference type="InterPro" id="IPR011006">
    <property type="entry name" value="CheY-like_superfamily"/>
</dbReference>
<dbReference type="Pfam" id="PF00072">
    <property type="entry name" value="Response_reg"/>
    <property type="match status" value="1"/>
</dbReference>
<dbReference type="PANTHER" id="PTHR45339:SF5">
    <property type="entry name" value="HISTIDINE KINASE"/>
    <property type="match status" value="1"/>
</dbReference>
<dbReference type="KEGG" id="mis:MICPUN_52624"/>
<proteinExistence type="predicted"/>
<sequence length="236" mass="25972">MDESRSSLDANEKLEIASALNSEAARMREDMYAVEARVSGSSEAGSEGSAADVKDFLHNSLINPPEFHNRPSKPDAAKGWSKDLEGITVLLAEDNTMNQQMAKFSIEKCGAKLEIAHHGRHALECVRYRMENYLSNYDCILMDMMMPVMDGEAATRAIRDLELKMGRGDKRHVIVGLSANVGPEYTARVKAAGMDGSLSKPFYPATLRNTLLQVRQGTYKGFEGEMTCPGDNLPAH</sequence>
<dbReference type="Gene3D" id="3.40.50.2300">
    <property type="match status" value="1"/>
</dbReference>
<dbReference type="OrthoDB" id="21225at2759"/>